<organism evidence="1 2">
    <name type="scientific">Halomicrobium mukohataei</name>
    <dbReference type="NCBI Taxonomy" id="57705"/>
    <lineage>
        <taxon>Archaea</taxon>
        <taxon>Methanobacteriati</taxon>
        <taxon>Methanobacteriota</taxon>
        <taxon>Stenosarchaea group</taxon>
        <taxon>Halobacteria</taxon>
        <taxon>Halobacteriales</taxon>
        <taxon>Haloarculaceae</taxon>
        <taxon>Halomicrobium</taxon>
    </lineage>
</organism>
<evidence type="ECO:0000313" key="1">
    <source>
        <dbReference type="EMBL" id="NLV09766.1"/>
    </source>
</evidence>
<gene>
    <name evidence="1" type="ORF">GOC74_07460</name>
</gene>
<dbReference type="Proteomes" id="UP000608662">
    <property type="component" value="Unassembled WGS sequence"/>
</dbReference>
<name>A0A847UBB3_9EURY</name>
<dbReference type="EMBL" id="WOYG01000001">
    <property type="protein sequence ID" value="NLV09766.1"/>
    <property type="molecule type" value="Genomic_DNA"/>
</dbReference>
<sequence>MTEPEHADGLEARLRERFGDREGVSLTVSDDGHCRLAFPDRTLVVERRQGPAGTAAWTVVVRAGGETVSKFGPLETTTAVLERIAALVDADVRYTVCCDGSPS</sequence>
<proteinExistence type="predicted"/>
<dbReference type="RefSeq" id="WP_170093567.1">
    <property type="nucleotide sequence ID" value="NZ_WOYG01000001.1"/>
</dbReference>
<reference evidence="1" key="1">
    <citation type="submission" date="2019-12" db="EMBL/GenBank/DDBJ databases">
        <title>Whole-genome sequence of Halomicrobium mukohataei pws1.</title>
        <authorList>
            <person name="Verma D.K."/>
            <person name="Gopal K."/>
            <person name="Prasad E.S."/>
        </authorList>
    </citation>
    <scope>NUCLEOTIDE SEQUENCE</scope>
    <source>
        <strain evidence="1">Pws1</strain>
    </source>
</reference>
<accession>A0A847UBB3</accession>
<dbReference type="AlphaFoldDB" id="A0A847UBB3"/>
<comment type="caution">
    <text evidence="1">The sequence shown here is derived from an EMBL/GenBank/DDBJ whole genome shotgun (WGS) entry which is preliminary data.</text>
</comment>
<protein>
    <submittedName>
        <fullName evidence="1">Uncharacterized protein</fullName>
    </submittedName>
</protein>
<evidence type="ECO:0000313" key="2">
    <source>
        <dbReference type="Proteomes" id="UP000608662"/>
    </source>
</evidence>